<evidence type="ECO:0000256" key="1">
    <source>
        <dbReference type="ARBA" id="ARBA00004123"/>
    </source>
</evidence>
<name>A0A1Q2YIG1_9ASCO</name>
<keyword evidence="4" id="KW-1185">Reference proteome</keyword>
<comment type="subcellular location">
    <subcellularLocation>
        <location evidence="1">Nucleus</location>
    </subcellularLocation>
</comment>
<accession>A0A1Q2YIG1</accession>
<dbReference type="PANTHER" id="PTHR37534:SF49">
    <property type="entry name" value="LYSINE BIOSYNTHESIS REGULATORY PROTEIN LYS14"/>
    <property type="match status" value="1"/>
</dbReference>
<dbReference type="PANTHER" id="PTHR37534">
    <property type="entry name" value="TRANSCRIPTIONAL ACTIVATOR PROTEIN UGA3"/>
    <property type="match status" value="1"/>
</dbReference>
<dbReference type="AlphaFoldDB" id="A0A1Q2YIG1"/>
<protein>
    <recommendedName>
        <fullName evidence="5">Transcription factor domain-containing protein</fullName>
    </recommendedName>
</protein>
<evidence type="ECO:0000313" key="3">
    <source>
        <dbReference type="EMBL" id="GAV29337.1"/>
    </source>
</evidence>
<dbReference type="OrthoDB" id="3994232at2759"/>
<sequence>MAGLQFIKLVAHGHIEIDHLAKETETSTYVPESVGSFDVIDKFIDEFKENFDHGRTSSISGNKEERVLECKKLDELSASSALQVASYVQYWKPYTEERYQELSEKLDATGVKRSNIHYHENDPEVQEFILHAFVQSKATYNYILAPPHDLSLVTKWILHFGTKYPIIGYVLNFITCNLLDIRCTDDRWSCILKRNMATALINLSARVGECNSFIEMVCYLFSIMFLFSEQTASRQNVWRLHLRGAFAILEQCSGLYNKISQNKDPFDSDLKLALQMFSFSKNWFVSAETIACLSAPNGGVIKDIYSSKFYLGYNTQESDDGVLLGGFNLMKGYSQLLSPVVMEIITFMIAFKKSESISLSGTRGLLENLPYSEERKILGQKLLSRVKEIQTEELDLSTMKDHVMRAYIRSCNKCFCYALRIYISSIFLDDFIYGDNIQHCVQIIEEQLVTTQDIRSYGLSIHWPLFVASLCALSAEQRLTFIKALKNISSNGTYVARNTVERVERFWKVIDSGGLIEEEDYDCTVA</sequence>
<gene>
    <name evidence="3" type="ORF">PMKS-002819</name>
</gene>
<dbReference type="GO" id="GO:0000976">
    <property type="term" value="F:transcription cis-regulatory region binding"/>
    <property type="evidence" value="ECO:0007669"/>
    <property type="project" value="TreeGrafter"/>
</dbReference>
<evidence type="ECO:0000313" key="4">
    <source>
        <dbReference type="Proteomes" id="UP000186136"/>
    </source>
</evidence>
<dbReference type="Pfam" id="PF11951">
    <property type="entry name" value="Fungal_trans_2"/>
    <property type="match status" value="1"/>
</dbReference>
<dbReference type="GO" id="GO:0045944">
    <property type="term" value="P:positive regulation of transcription by RNA polymerase II"/>
    <property type="evidence" value="ECO:0007669"/>
    <property type="project" value="TreeGrafter"/>
</dbReference>
<proteinExistence type="predicted"/>
<evidence type="ECO:0008006" key="5">
    <source>
        <dbReference type="Google" id="ProtNLM"/>
    </source>
</evidence>
<dbReference type="Proteomes" id="UP000186136">
    <property type="component" value="Unassembled WGS sequence"/>
</dbReference>
<organism evidence="3 4">
    <name type="scientific">Pichia membranifaciens</name>
    <dbReference type="NCBI Taxonomy" id="4926"/>
    <lineage>
        <taxon>Eukaryota</taxon>
        <taxon>Fungi</taxon>
        <taxon>Dikarya</taxon>
        <taxon>Ascomycota</taxon>
        <taxon>Saccharomycotina</taxon>
        <taxon>Pichiomycetes</taxon>
        <taxon>Pichiales</taxon>
        <taxon>Pichiaceae</taxon>
        <taxon>Pichia</taxon>
    </lineage>
</organism>
<keyword evidence="2" id="KW-0539">Nucleus</keyword>
<comment type="caution">
    <text evidence="3">The sequence shown here is derived from an EMBL/GenBank/DDBJ whole genome shotgun (WGS) entry which is preliminary data.</text>
</comment>
<dbReference type="InterPro" id="IPR021858">
    <property type="entry name" value="Fun_TF"/>
</dbReference>
<dbReference type="GO" id="GO:0005634">
    <property type="term" value="C:nucleus"/>
    <property type="evidence" value="ECO:0007669"/>
    <property type="project" value="UniProtKB-SubCell"/>
</dbReference>
<dbReference type="GO" id="GO:0003700">
    <property type="term" value="F:DNA-binding transcription factor activity"/>
    <property type="evidence" value="ECO:0007669"/>
    <property type="project" value="TreeGrafter"/>
</dbReference>
<reference evidence="3 4" key="1">
    <citation type="submission" date="2016-08" db="EMBL/GenBank/DDBJ databases">
        <title>Whole genome shotgun sequence of Pichia membranifaciens KS47-1.</title>
        <authorList>
            <person name="Konishi M."/>
            <person name="Ishida M."/>
            <person name="Arakawa T."/>
            <person name="Kato Y."/>
            <person name="Horiuchi J."/>
        </authorList>
    </citation>
    <scope>NUCLEOTIDE SEQUENCE [LARGE SCALE GENOMIC DNA]</scope>
    <source>
        <strain evidence="3 4">KS47-1</strain>
    </source>
</reference>
<evidence type="ECO:0000256" key="2">
    <source>
        <dbReference type="ARBA" id="ARBA00023242"/>
    </source>
</evidence>
<dbReference type="EMBL" id="BDGI01000111">
    <property type="protein sequence ID" value="GAV29337.1"/>
    <property type="molecule type" value="Genomic_DNA"/>
</dbReference>